<dbReference type="InterPro" id="IPR050471">
    <property type="entry name" value="AB_hydrolase"/>
</dbReference>
<name>A0A7X2XV04_9LACO</name>
<dbReference type="GO" id="GO:0016787">
    <property type="term" value="F:hydrolase activity"/>
    <property type="evidence" value="ECO:0007669"/>
    <property type="project" value="UniProtKB-KW"/>
</dbReference>
<keyword evidence="3" id="KW-1185">Reference proteome</keyword>
<dbReference type="EMBL" id="WNJO01000005">
    <property type="protein sequence ID" value="MTV82128.1"/>
    <property type="molecule type" value="Genomic_DNA"/>
</dbReference>
<dbReference type="InterPro" id="IPR000073">
    <property type="entry name" value="AB_hydrolase_1"/>
</dbReference>
<dbReference type="Proteomes" id="UP000466388">
    <property type="component" value="Unassembled WGS sequence"/>
</dbReference>
<keyword evidence="2" id="KW-0378">Hydrolase</keyword>
<dbReference type="PANTHER" id="PTHR43433">
    <property type="entry name" value="HYDROLASE, ALPHA/BETA FOLD FAMILY PROTEIN"/>
    <property type="match status" value="1"/>
</dbReference>
<protein>
    <submittedName>
        <fullName evidence="2">Alpha/beta fold hydrolase</fullName>
    </submittedName>
</protein>
<evidence type="ECO:0000259" key="1">
    <source>
        <dbReference type="Pfam" id="PF00561"/>
    </source>
</evidence>
<dbReference type="InterPro" id="IPR029058">
    <property type="entry name" value="AB_hydrolase_fold"/>
</dbReference>
<dbReference type="PRINTS" id="PR00412">
    <property type="entry name" value="EPOXHYDRLASE"/>
</dbReference>
<dbReference type="InterPro" id="IPR000639">
    <property type="entry name" value="Epox_hydrolase-like"/>
</dbReference>
<gene>
    <name evidence="2" type="ORF">GM612_05605</name>
</gene>
<proteinExistence type="predicted"/>
<dbReference type="SUPFAM" id="SSF53474">
    <property type="entry name" value="alpha/beta-Hydrolases"/>
    <property type="match status" value="1"/>
</dbReference>
<reference evidence="2 3" key="1">
    <citation type="submission" date="2019-11" db="EMBL/GenBank/DDBJ databases">
        <title>Lactobacillus sp. nov. CRM56-3, isolated from fermented tea leaves.</title>
        <authorList>
            <person name="Phuengjayaem S."/>
            <person name="Tanasupawat S."/>
        </authorList>
    </citation>
    <scope>NUCLEOTIDE SEQUENCE [LARGE SCALE GENOMIC DNA]</scope>
    <source>
        <strain evidence="2 3">CRM56-3</strain>
    </source>
</reference>
<dbReference type="AlphaFoldDB" id="A0A7X2XV04"/>
<dbReference type="PANTHER" id="PTHR43433:SF5">
    <property type="entry name" value="AB HYDROLASE-1 DOMAIN-CONTAINING PROTEIN"/>
    <property type="match status" value="1"/>
</dbReference>
<feature type="domain" description="AB hydrolase-1" evidence="1">
    <location>
        <begin position="22"/>
        <end position="249"/>
    </location>
</feature>
<dbReference type="RefSeq" id="WP_155431401.1">
    <property type="nucleotide sequence ID" value="NZ_WNJO01000005.1"/>
</dbReference>
<sequence>MTILRTQGIDQFYETFGDINNPAVLLVSGLGGTNKSWTAQIKRFEKDYYVIAPDHRGTGYSTHTTEGHTIQQLALDMEDLLDDLKLGPVHVVGASTGGAIAQYMAVDRPDQVKSLTLSSTFIKFDPWMTREFKLRRKMAAEWDRETLLAAYSQYLFSPKFTNENPDFVQSWIDMAAGNNASGPNDAEIGVKRIDMIANHDFTDRIQEIKQPTLILCGEANACTDLQNSEKLHAAIKGSRLKTFPGCGELIETEVPDQYFAAIDQFISTQA</sequence>
<comment type="caution">
    <text evidence="2">The sequence shown here is derived from an EMBL/GenBank/DDBJ whole genome shotgun (WGS) entry which is preliminary data.</text>
</comment>
<dbReference type="Gene3D" id="3.40.50.1820">
    <property type="entry name" value="alpha/beta hydrolase"/>
    <property type="match status" value="1"/>
</dbReference>
<organism evidence="2 3">
    <name type="scientific">Secundilactobacillus folii</name>
    <dbReference type="NCBI Taxonomy" id="2678357"/>
    <lineage>
        <taxon>Bacteria</taxon>
        <taxon>Bacillati</taxon>
        <taxon>Bacillota</taxon>
        <taxon>Bacilli</taxon>
        <taxon>Lactobacillales</taxon>
        <taxon>Lactobacillaceae</taxon>
        <taxon>Secundilactobacillus</taxon>
    </lineage>
</organism>
<dbReference type="Pfam" id="PF00561">
    <property type="entry name" value="Abhydrolase_1"/>
    <property type="match status" value="1"/>
</dbReference>
<dbReference type="PRINTS" id="PR00111">
    <property type="entry name" value="ABHYDROLASE"/>
</dbReference>
<evidence type="ECO:0000313" key="2">
    <source>
        <dbReference type="EMBL" id="MTV82128.1"/>
    </source>
</evidence>
<accession>A0A7X2XV04</accession>
<evidence type="ECO:0000313" key="3">
    <source>
        <dbReference type="Proteomes" id="UP000466388"/>
    </source>
</evidence>